<reference evidence="1 2" key="1">
    <citation type="submission" date="2011-05" db="EMBL/GenBank/DDBJ databases">
        <title>Complete sequence of chromosome of Frankia symbiont of Datisca glomerata.</title>
        <authorList>
            <consortium name="US DOE Joint Genome Institute"/>
            <person name="Lucas S."/>
            <person name="Han J."/>
            <person name="Lapidus A."/>
            <person name="Cheng J.-F."/>
            <person name="Goodwin L."/>
            <person name="Pitluck S."/>
            <person name="Peters L."/>
            <person name="Mikhailova N."/>
            <person name="Chertkov O."/>
            <person name="Teshima H."/>
            <person name="Han C."/>
            <person name="Tapia R."/>
            <person name="Land M."/>
            <person name="Hauser L."/>
            <person name="Kyrpides N."/>
            <person name="Ivanova N."/>
            <person name="Pagani I."/>
            <person name="Berry A."/>
            <person name="Pawlowski K."/>
            <person name="Persson T."/>
            <person name="Vanden Heuvel B."/>
            <person name="Benson D."/>
            <person name="Woyke T."/>
        </authorList>
    </citation>
    <scope>NUCLEOTIDE SEQUENCE [LARGE SCALE GENOMIC DNA]</scope>
    <source>
        <strain evidence="2">4085684</strain>
    </source>
</reference>
<dbReference type="RefSeq" id="WP_013874169.1">
    <property type="nucleotide sequence ID" value="NC_015656.1"/>
</dbReference>
<keyword evidence="2" id="KW-1185">Reference proteome</keyword>
<proteinExistence type="predicted"/>
<evidence type="ECO:0000313" key="2">
    <source>
        <dbReference type="Proteomes" id="UP000001549"/>
    </source>
</evidence>
<dbReference type="HOGENOM" id="CLU_2990138_0_0_11"/>
<dbReference type="eggNOG" id="ENOG502ZGAR">
    <property type="taxonomic scope" value="Bacteria"/>
</dbReference>
<organism evidence="1 2">
    <name type="scientific">Candidatus Protofrankia datiscae</name>
    <dbReference type="NCBI Taxonomy" id="2716812"/>
    <lineage>
        <taxon>Bacteria</taxon>
        <taxon>Bacillati</taxon>
        <taxon>Actinomycetota</taxon>
        <taxon>Actinomycetes</taxon>
        <taxon>Frankiales</taxon>
        <taxon>Frankiaceae</taxon>
        <taxon>Protofrankia</taxon>
    </lineage>
</organism>
<dbReference type="KEGG" id="fsy:FsymDg_2945"/>
<dbReference type="Proteomes" id="UP000001549">
    <property type="component" value="Chromosome"/>
</dbReference>
<protein>
    <submittedName>
        <fullName evidence="1">Uncharacterized protein</fullName>
    </submittedName>
</protein>
<sequence>MPGKHHGPKWDGYSRTIHYEISGAGRIDYQYCSATTEGADGDAHAVVKILTIDLTSH</sequence>
<evidence type="ECO:0000313" key="1">
    <source>
        <dbReference type="EMBL" id="AEH10268.1"/>
    </source>
</evidence>
<gene>
    <name evidence="1" type="ordered locus">FsymDg_2945</name>
</gene>
<accession>F8B6Q4</accession>
<dbReference type="AlphaFoldDB" id="F8B6Q4"/>
<name>F8B6Q4_9ACTN</name>
<dbReference type="STRING" id="656024.FsymDg_2945"/>
<dbReference type="EMBL" id="CP002801">
    <property type="protein sequence ID" value="AEH10268.1"/>
    <property type="molecule type" value="Genomic_DNA"/>
</dbReference>